<dbReference type="InterPro" id="IPR003165">
    <property type="entry name" value="Piwi"/>
</dbReference>
<dbReference type="InterPro" id="IPR032474">
    <property type="entry name" value="Argonaute_N"/>
</dbReference>
<dbReference type="Gene3D" id="3.40.50.2300">
    <property type="match status" value="1"/>
</dbReference>
<keyword evidence="5" id="KW-1185">Reference proteome</keyword>
<dbReference type="Pfam" id="PF02171">
    <property type="entry name" value="Piwi"/>
    <property type="match status" value="2"/>
</dbReference>
<dbReference type="SUPFAM" id="SSF101690">
    <property type="entry name" value="PAZ domain"/>
    <property type="match status" value="1"/>
</dbReference>
<name>A0A4Y9ZEP0_9AGAM</name>
<gene>
    <name evidence="4" type="ORF">EVG20_g92</name>
</gene>
<sequence length="1021" mass="111748">MPPRAGRGRGGPPPRGGGPALRGGPAPRGGAVQGLALAHVESIGVKRPGFGNAGRALEVYTNHFTTDIPTETIHHYDGKTLLTFPNLLDVNHAADPIVVGAQLTLPASLNFEIIKTLQETVAPQVFTPRGAYDGRKNLFAASRLSFGDSAEFDVALSKAGAAQDASRPGKGPKVYKVRLTHVAEVNPEVLARFLQGQQSHDNTVLTAITALNVVVRMEPNLNYPFNVRSFFTNKETKDIGSGIELWRGYFQSVRPAIGRMLINVDISTGAMYKPGPLLSLCLEFLDMRGQPAALTGKIPERERLRVQKFISGIRILTPSSKGARPNASPRVVKRLSKNGANELTFRLGDGPTMTVANYFQTQQNQPLRYPGVLCVELGSGALLPLELCQVPPGQIIRKQLPSDKTVDVLSFATKKPQERLQSIRNGLSVLAYGQSQYVRQFGMNVGQEPVKIGARVLIPPTLKYGAKSKQPTITPRDGAWNMIDKRLFQPGVIEQWIVVIYERQQRFNNNNVTDMIAGLTAACNTVGIVVKNAPAHVTWESAQGDISQQLRNAGLTCRNKTNALPTVIVVILPEGGNDIYNEVKHFGDISAGVVTQCMKSSKCFRAKPQYYANVTLKLNVKLGGINTVPDPRSVSLLADATNPTIVMGADVIHPAPGSDGRPSFTALVGNVDSDTAKYIATIKVQTSRQEIIEDLESMTSYILSMYMQYRQHVEKKANPAPKRIIFFRGIVLFRTGSAVSPLTWVYADGVSEGQFQQVLDKELVLIQKACAALKINPKITMIVVGKRHHVRFFPKSSNEGDRSGNCPAGTVVDREVVNPVEFDFYLQSHGGLLGTSRPAHYNVLYDENKFTPDGLQSLCFALCHVYARSTRSVSIPAPVYYADIVCSRAKHHYDPRQNLELTGSETATNTEEQKATLAAFKAAFKPLHSKMSKLICSQSALWVGHSMSDLKQEHKKLKDWQGTTTRAIFMGILAGIRDLLSHSSKPWVDHRGQVLTATSLRWDLYGKRTANSGVSSNFDGD</sequence>
<dbReference type="Pfam" id="PF16488">
    <property type="entry name" value="ArgoL2"/>
    <property type="match status" value="1"/>
</dbReference>
<dbReference type="Pfam" id="PF08699">
    <property type="entry name" value="ArgoL1"/>
    <property type="match status" value="1"/>
</dbReference>
<dbReference type="InterPro" id="IPR045246">
    <property type="entry name" value="Piwi_ago-like"/>
</dbReference>
<dbReference type="EMBL" id="SEOQ01000002">
    <property type="protein sequence ID" value="TFY72934.1"/>
    <property type="molecule type" value="Genomic_DNA"/>
</dbReference>
<organism evidence="4 5">
    <name type="scientific">Dentipellis fragilis</name>
    <dbReference type="NCBI Taxonomy" id="205917"/>
    <lineage>
        <taxon>Eukaryota</taxon>
        <taxon>Fungi</taxon>
        <taxon>Dikarya</taxon>
        <taxon>Basidiomycota</taxon>
        <taxon>Agaricomycotina</taxon>
        <taxon>Agaricomycetes</taxon>
        <taxon>Russulales</taxon>
        <taxon>Hericiaceae</taxon>
        <taxon>Dentipellis</taxon>
    </lineage>
</organism>
<dbReference type="InterPro" id="IPR036085">
    <property type="entry name" value="PAZ_dom_sf"/>
</dbReference>
<evidence type="ECO:0000256" key="1">
    <source>
        <dbReference type="SAM" id="MobiDB-lite"/>
    </source>
</evidence>
<dbReference type="OrthoDB" id="10252740at2759"/>
<dbReference type="InterPro" id="IPR012337">
    <property type="entry name" value="RNaseH-like_sf"/>
</dbReference>
<dbReference type="Gene3D" id="2.170.260.10">
    <property type="entry name" value="paz domain"/>
    <property type="match status" value="1"/>
</dbReference>
<dbReference type="PROSITE" id="PS50821">
    <property type="entry name" value="PAZ"/>
    <property type="match status" value="1"/>
</dbReference>
<evidence type="ECO:0000313" key="5">
    <source>
        <dbReference type="Proteomes" id="UP000298327"/>
    </source>
</evidence>
<feature type="domain" description="Piwi" evidence="3">
    <location>
        <begin position="567"/>
        <end position="894"/>
    </location>
</feature>
<dbReference type="InterPro" id="IPR036397">
    <property type="entry name" value="RNaseH_sf"/>
</dbReference>
<feature type="domain" description="PAZ" evidence="2">
    <location>
        <begin position="276"/>
        <end position="392"/>
    </location>
</feature>
<dbReference type="InterPro" id="IPR032472">
    <property type="entry name" value="ArgoL2"/>
</dbReference>
<reference evidence="4 5" key="1">
    <citation type="submission" date="2019-02" db="EMBL/GenBank/DDBJ databases">
        <title>Genome sequencing of the rare red list fungi Dentipellis fragilis.</title>
        <authorList>
            <person name="Buettner E."/>
            <person name="Kellner H."/>
        </authorList>
    </citation>
    <scope>NUCLEOTIDE SEQUENCE [LARGE SCALE GENOMIC DNA]</scope>
    <source>
        <strain evidence="4 5">DSM 105465</strain>
    </source>
</reference>
<dbReference type="CDD" id="cd04657">
    <property type="entry name" value="Piwi_ago-like"/>
    <property type="match status" value="1"/>
</dbReference>
<dbReference type="STRING" id="205917.A0A4Y9ZEP0"/>
<evidence type="ECO:0000313" key="4">
    <source>
        <dbReference type="EMBL" id="TFY72934.1"/>
    </source>
</evidence>
<dbReference type="InterPro" id="IPR003100">
    <property type="entry name" value="PAZ_dom"/>
</dbReference>
<dbReference type="SMART" id="SM01163">
    <property type="entry name" value="DUF1785"/>
    <property type="match status" value="1"/>
</dbReference>
<evidence type="ECO:0000259" key="2">
    <source>
        <dbReference type="PROSITE" id="PS50821"/>
    </source>
</evidence>
<dbReference type="PANTHER" id="PTHR22891">
    <property type="entry name" value="EUKARYOTIC TRANSLATION INITIATION FACTOR 2C"/>
    <property type="match status" value="1"/>
</dbReference>
<dbReference type="CDD" id="cd02846">
    <property type="entry name" value="PAZ_argonaute_like"/>
    <property type="match status" value="1"/>
</dbReference>
<dbReference type="Gene3D" id="3.30.420.10">
    <property type="entry name" value="Ribonuclease H-like superfamily/Ribonuclease H"/>
    <property type="match status" value="1"/>
</dbReference>
<proteinExistence type="predicted"/>
<comment type="caution">
    <text evidence="4">The sequence shown here is derived from an EMBL/GenBank/DDBJ whole genome shotgun (WGS) entry which is preliminary data.</text>
</comment>
<protein>
    <recommendedName>
        <fullName evidence="6">Piwi domain-containing protein</fullName>
    </recommendedName>
</protein>
<dbReference type="Pfam" id="PF02170">
    <property type="entry name" value="PAZ"/>
    <property type="match status" value="1"/>
</dbReference>
<dbReference type="SMART" id="SM00950">
    <property type="entry name" value="Piwi"/>
    <property type="match status" value="1"/>
</dbReference>
<accession>A0A4Y9ZEP0</accession>
<dbReference type="Proteomes" id="UP000298327">
    <property type="component" value="Unassembled WGS sequence"/>
</dbReference>
<dbReference type="GO" id="GO:0003723">
    <property type="term" value="F:RNA binding"/>
    <property type="evidence" value="ECO:0007669"/>
    <property type="project" value="InterPro"/>
</dbReference>
<dbReference type="InterPro" id="IPR032473">
    <property type="entry name" value="Argonaute_Mid_dom"/>
</dbReference>
<dbReference type="SUPFAM" id="SSF53098">
    <property type="entry name" value="Ribonuclease H-like"/>
    <property type="match status" value="1"/>
</dbReference>
<feature type="region of interest" description="Disordered" evidence="1">
    <location>
        <begin position="1"/>
        <end position="29"/>
    </location>
</feature>
<evidence type="ECO:0008006" key="6">
    <source>
        <dbReference type="Google" id="ProtNLM"/>
    </source>
</evidence>
<dbReference type="InterPro" id="IPR014811">
    <property type="entry name" value="ArgoL1"/>
</dbReference>
<dbReference type="Pfam" id="PF16487">
    <property type="entry name" value="ArgoMid"/>
    <property type="match status" value="1"/>
</dbReference>
<dbReference type="Pfam" id="PF16486">
    <property type="entry name" value="ArgoN"/>
    <property type="match status" value="1"/>
</dbReference>
<evidence type="ECO:0000259" key="3">
    <source>
        <dbReference type="PROSITE" id="PS50822"/>
    </source>
</evidence>
<dbReference type="AlphaFoldDB" id="A0A4Y9ZEP0"/>
<dbReference type="PROSITE" id="PS50822">
    <property type="entry name" value="PIWI"/>
    <property type="match status" value="1"/>
</dbReference>